<gene>
    <name evidence="2" type="ORF">F2P81_025187</name>
</gene>
<evidence type="ECO:0000313" key="2">
    <source>
        <dbReference type="EMBL" id="KAF0022561.1"/>
    </source>
</evidence>
<dbReference type="AlphaFoldDB" id="A0A6A4RTM1"/>
<reference evidence="2 3" key="1">
    <citation type="submission" date="2019-06" db="EMBL/GenBank/DDBJ databases">
        <title>Draft genomes of female and male turbot (Scophthalmus maximus).</title>
        <authorList>
            <person name="Xu H."/>
            <person name="Xu X.-W."/>
            <person name="Shao C."/>
            <person name="Chen S."/>
        </authorList>
    </citation>
    <scope>NUCLEOTIDE SEQUENCE [LARGE SCALE GENOMIC DNA]</scope>
    <source>
        <strain evidence="2">Ysfricsl-2016a</strain>
        <tissue evidence="2">Blood</tissue>
    </source>
</reference>
<organism evidence="2 3">
    <name type="scientific">Scophthalmus maximus</name>
    <name type="common">Turbot</name>
    <name type="synonym">Psetta maxima</name>
    <dbReference type="NCBI Taxonomy" id="52904"/>
    <lineage>
        <taxon>Eukaryota</taxon>
        <taxon>Metazoa</taxon>
        <taxon>Chordata</taxon>
        <taxon>Craniata</taxon>
        <taxon>Vertebrata</taxon>
        <taxon>Euteleostomi</taxon>
        <taxon>Actinopterygii</taxon>
        <taxon>Neopterygii</taxon>
        <taxon>Teleostei</taxon>
        <taxon>Neoteleostei</taxon>
        <taxon>Acanthomorphata</taxon>
        <taxon>Carangaria</taxon>
        <taxon>Pleuronectiformes</taxon>
        <taxon>Pleuronectoidei</taxon>
        <taxon>Scophthalmidae</taxon>
        <taxon>Scophthalmus</taxon>
    </lineage>
</organism>
<protein>
    <submittedName>
        <fullName evidence="2">Uncharacterized protein</fullName>
    </submittedName>
</protein>
<feature type="compositionally biased region" description="Basic and acidic residues" evidence="1">
    <location>
        <begin position="68"/>
        <end position="78"/>
    </location>
</feature>
<evidence type="ECO:0000256" key="1">
    <source>
        <dbReference type="SAM" id="MobiDB-lite"/>
    </source>
</evidence>
<dbReference type="Proteomes" id="UP000438429">
    <property type="component" value="Unassembled WGS sequence"/>
</dbReference>
<feature type="compositionally biased region" description="Polar residues" evidence="1">
    <location>
        <begin position="81"/>
        <end position="93"/>
    </location>
</feature>
<feature type="compositionally biased region" description="Basic and acidic residues" evidence="1">
    <location>
        <begin position="96"/>
        <end position="105"/>
    </location>
</feature>
<proteinExistence type="predicted"/>
<feature type="region of interest" description="Disordered" evidence="1">
    <location>
        <begin position="50"/>
        <end position="105"/>
    </location>
</feature>
<dbReference type="EMBL" id="VEVO01000025">
    <property type="protein sequence ID" value="KAF0022561.1"/>
    <property type="molecule type" value="Genomic_DNA"/>
</dbReference>
<sequence>MFEILPTPAGLHGAVVGAERELLQDREAGERPRTFKIAPKSSPLAACMQWGRQSVSDRQRQQHQQQQQHHDEPTHRYSDSVPVQATDRSSRSIAHQADRCSGNEKLDALRAFNGMIDGECKRREPHPRLNVDVLSEWVGRKKRRKKRRKKKRKKKRKKRR</sequence>
<feature type="region of interest" description="Disordered" evidence="1">
    <location>
        <begin position="118"/>
        <end position="160"/>
    </location>
</feature>
<feature type="compositionally biased region" description="Basic and acidic residues" evidence="1">
    <location>
        <begin position="118"/>
        <end position="129"/>
    </location>
</feature>
<name>A0A6A4RTM1_SCOMX</name>
<evidence type="ECO:0000313" key="3">
    <source>
        <dbReference type="Proteomes" id="UP000438429"/>
    </source>
</evidence>
<feature type="compositionally biased region" description="Basic residues" evidence="1">
    <location>
        <begin position="140"/>
        <end position="160"/>
    </location>
</feature>
<accession>A0A6A4RTM1</accession>
<comment type="caution">
    <text evidence="2">The sequence shown here is derived from an EMBL/GenBank/DDBJ whole genome shotgun (WGS) entry which is preliminary data.</text>
</comment>